<evidence type="ECO:0000256" key="1">
    <source>
        <dbReference type="SAM" id="Coils"/>
    </source>
</evidence>
<dbReference type="AlphaFoldDB" id="A0A820C7J0"/>
<keyword evidence="3" id="KW-1185">Reference proteome</keyword>
<name>A0A820C7J0_9BILA</name>
<accession>A0A820C7J0</accession>
<evidence type="ECO:0000313" key="2">
    <source>
        <dbReference type="EMBL" id="CAF4203087.1"/>
    </source>
</evidence>
<comment type="caution">
    <text evidence="2">The sequence shown here is derived from an EMBL/GenBank/DDBJ whole genome shotgun (WGS) entry which is preliminary data.</text>
</comment>
<protein>
    <submittedName>
        <fullName evidence="2">Uncharacterized protein</fullName>
    </submittedName>
</protein>
<proteinExistence type="predicted"/>
<sequence>MVIVPLTTVVIYAEQNLNKDILDLRINITIIMQDIENNCSKLLQKHPSLINLPDILPTYWRAQDEQSDNRILAEDYRILSDPMGIRRKLAESLYDGFLINNYLNKCNINSFKSIQHAGLYICSAHHSTFGTFTRTIRLQLKEKTLNEFKNEKTASVQNKMNGRENDERQNLVQRITEEKDQYEQQTKELRIKTKEINNQRQQMQNEFDHISKKYSQMIN</sequence>
<dbReference type="Proteomes" id="UP000663866">
    <property type="component" value="Unassembled WGS sequence"/>
</dbReference>
<organism evidence="2 3">
    <name type="scientific">Rotaria magnacalcarata</name>
    <dbReference type="NCBI Taxonomy" id="392030"/>
    <lineage>
        <taxon>Eukaryota</taxon>
        <taxon>Metazoa</taxon>
        <taxon>Spiralia</taxon>
        <taxon>Gnathifera</taxon>
        <taxon>Rotifera</taxon>
        <taxon>Eurotatoria</taxon>
        <taxon>Bdelloidea</taxon>
        <taxon>Philodinida</taxon>
        <taxon>Philodinidae</taxon>
        <taxon>Rotaria</taxon>
    </lineage>
</organism>
<feature type="coiled-coil region" evidence="1">
    <location>
        <begin position="165"/>
        <end position="213"/>
    </location>
</feature>
<keyword evidence="1" id="KW-0175">Coiled coil</keyword>
<gene>
    <name evidence="2" type="ORF">OVN521_LOCUS26495</name>
</gene>
<dbReference type="EMBL" id="CAJOBG010006977">
    <property type="protein sequence ID" value="CAF4203087.1"/>
    <property type="molecule type" value="Genomic_DNA"/>
</dbReference>
<reference evidence="2" key="1">
    <citation type="submission" date="2021-02" db="EMBL/GenBank/DDBJ databases">
        <authorList>
            <person name="Nowell W R."/>
        </authorList>
    </citation>
    <scope>NUCLEOTIDE SEQUENCE</scope>
</reference>
<evidence type="ECO:0000313" key="3">
    <source>
        <dbReference type="Proteomes" id="UP000663866"/>
    </source>
</evidence>